<name>A0ABW4C3M0_9LACO</name>
<dbReference type="Proteomes" id="UP001597188">
    <property type="component" value="Unassembled WGS sequence"/>
</dbReference>
<accession>A0ABW4C3M0</accession>
<sequence length="89" mass="10104">MVVKARHQGNSTILTIPKSIKVSTDTEFNVYQDGNGNIVYEPVNKGNYDLWSDSQLDKIDYDKLRQEELDDLGYNPREVSPVGKEKTNA</sequence>
<evidence type="ECO:0000313" key="1">
    <source>
        <dbReference type="EMBL" id="MFD1421550.1"/>
    </source>
</evidence>
<gene>
    <name evidence="1" type="ORF">ACFQ5L_11410</name>
</gene>
<evidence type="ECO:0000313" key="2">
    <source>
        <dbReference type="Proteomes" id="UP001597188"/>
    </source>
</evidence>
<protein>
    <submittedName>
        <fullName evidence="1">AbrB family toxin-antitoxin system antitoxin</fullName>
    </submittedName>
</protein>
<dbReference type="RefSeq" id="WP_137635864.1">
    <property type="nucleotide sequence ID" value="NZ_BJDL01000028.1"/>
</dbReference>
<reference evidence="2" key="1">
    <citation type="journal article" date="2019" name="Int. J. Syst. Evol. Microbiol.">
        <title>The Global Catalogue of Microorganisms (GCM) 10K type strain sequencing project: providing services to taxonomists for standard genome sequencing and annotation.</title>
        <authorList>
            <consortium name="The Broad Institute Genomics Platform"/>
            <consortium name="The Broad Institute Genome Sequencing Center for Infectious Disease"/>
            <person name="Wu L."/>
            <person name="Ma J."/>
        </authorList>
    </citation>
    <scope>NUCLEOTIDE SEQUENCE [LARGE SCALE GENOMIC DNA]</scope>
    <source>
        <strain evidence="2">CCM 8931</strain>
    </source>
</reference>
<keyword evidence="2" id="KW-1185">Reference proteome</keyword>
<organism evidence="1 2">
    <name type="scientific">Lactiplantibacillus songbeiensis</name>
    <dbReference type="NCBI Taxonomy" id="2559920"/>
    <lineage>
        <taxon>Bacteria</taxon>
        <taxon>Bacillati</taxon>
        <taxon>Bacillota</taxon>
        <taxon>Bacilli</taxon>
        <taxon>Lactobacillales</taxon>
        <taxon>Lactobacillaceae</taxon>
        <taxon>Lactiplantibacillus</taxon>
    </lineage>
</organism>
<dbReference type="EMBL" id="JBHTOJ010000042">
    <property type="protein sequence ID" value="MFD1421550.1"/>
    <property type="molecule type" value="Genomic_DNA"/>
</dbReference>
<comment type="caution">
    <text evidence="1">The sequence shown here is derived from an EMBL/GenBank/DDBJ whole genome shotgun (WGS) entry which is preliminary data.</text>
</comment>
<proteinExistence type="predicted"/>